<sequence>MKRSQPRVWQKCEKEKNGIYGFATWGKKSQHGVNVSASFTHGDNTCGKLSAANRESTLGRTKKKNSTVLSGAHKMQGDYWERALALMG</sequence>
<accession>A0A1A8VIH1</accession>
<reference evidence="3 4" key="1">
    <citation type="submission" date="2016-05" db="EMBL/GenBank/DDBJ databases">
        <authorList>
            <person name="Naeem Raeece"/>
        </authorList>
    </citation>
    <scope>NUCLEOTIDE SEQUENCE [LARGE SCALE GENOMIC DNA]</scope>
</reference>
<protein>
    <submittedName>
        <fullName evidence="1">Uncharacterized protein</fullName>
    </submittedName>
</protein>
<dbReference type="EMBL" id="FLQV01000034">
    <property type="protein sequence ID" value="SBS80550.1"/>
    <property type="molecule type" value="Genomic_DNA"/>
</dbReference>
<evidence type="ECO:0000313" key="1">
    <source>
        <dbReference type="EMBL" id="SBS79964.1"/>
    </source>
</evidence>
<dbReference type="Proteomes" id="UP000078560">
    <property type="component" value="Unassembled WGS sequence"/>
</dbReference>
<organism evidence="1 4">
    <name type="scientific">Plasmodium ovale curtisi</name>
    <dbReference type="NCBI Taxonomy" id="864141"/>
    <lineage>
        <taxon>Eukaryota</taxon>
        <taxon>Sar</taxon>
        <taxon>Alveolata</taxon>
        <taxon>Apicomplexa</taxon>
        <taxon>Aconoidasida</taxon>
        <taxon>Haemosporida</taxon>
        <taxon>Plasmodiidae</taxon>
        <taxon>Plasmodium</taxon>
        <taxon>Plasmodium (Plasmodium)</taxon>
    </lineage>
</organism>
<evidence type="ECO:0000313" key="2">
    <source>
        <dbReference type="EMBL" id="SBS80550.1"/>
    </source>
</evidence>
<dbReference type="Proteomes" id="UP000078546">
    <property type="component" value="Unassembled WGS sequence"/>
</dbReference>
<evidence type="ECO:0000313" key="3">
    <source>
        <dbReference type="Proteomes" id="UP000078546"/>
    </source>
</evidence>
<proteinExistence type="predicted"/>
<evidence type="ECO:0000313" key="4">
    <source>
        <dbReference type="Proteomes" id="UP000078560"/>
    </source>
</evidence>
<reference evidence="1" key="2">
    <citation type="submission" date="2016-05" db="EMBL/GenBank/DDBJ databases">
        <authorList>
            <person name="Lavstsen T."/>
            <person name="Jespersen J.S."/>
        </authorList>
    </citation>
    <scope>NUCLEOTIDE SEQUENCE [LARGE SCALE GENOMIC DNA]</scope>
</reference>
<dbReference type="AlphaFoldDB" id="A0A1A8VIH1"/>
<name>A0A1A8VIH1_PLAOA</name>
<dbReference type="EMBL" id="FLQU01000020">
    <property type="protein sequence ID" value="SBS79964.1"/>
    <property type="molecule type" value="Genomic_DNA"/>
</dbReference>
<gene>
    <name evidence="2" type="ORF">POVCU1_001590</name>
    <name evidence="1" type="ORF">POVCU2_0001540</name>
</gene>